<gene>
    <name evidence="1" type="ORF">AG1IA_08826</name>
</gene>
<name>L8WLB7_THACA</name>
<protein>
    <recommendedName>
        <fullName evidence="3">Deacetylase sirtuin-type domain-containing protein</fullName>
    </recommendedName>
</protein>
<dbReference type="HOGENOM" id="CLU_863759_0_0_1"/>
<evidence type="ECO:0008006" key="3">
    <source>
        <dbReference type="Google" id="ProtNLM"/>
    </source>
</evidence>
<comment type="caution">
    <text evidence="1">The sequence shown here is derived from an EMBL/GenBank/DDBJ whole genome shotgun (WGS) entry which is preliminary data.</text>
</comment>
<dbReference type="OrthoDB" id="10549103at2759"/>
<reference evidence="1 2" key="1">
    <citation type="journal article" date="2013" name="Nat. Commun.">
        <title>The evolution and pathogenic mechanisms of the rice sheath blight pathogen.</title>
        <authorList>
            <person name="Zheng A."/>
            <person name="Lin R."/>
            <person name="Xu L."/>
            <person name="Qin P."/>
            <person name="Tang C."/>
            <person name="Ai P."/>
            <person name="Zhang D."/>
            <person name="Liu Y."/>
            <person name="Sun Z."/>
            <person name="Feng H."/>
            <person name="Wang Y."/>
            <person name="Chen Y."/>
            <person name="Liang X."/>
            <person name="Fu R."/>
            <person name="Li Q."/>
            <person name="Zhang J."/>
            <person name="Yu X."/>
            <person name="Xie Z."/>
            <person name="Ding L."/>
            <person name="Guan P."/>
            <person name="Tang J."/>
            <person name="Liang Y."/>
            <person name="Wang S."/>
            <person name="Deng Q."/>
            <person name="Li S."/>
            <person name="Zhu J."/>
            <person name="Wang L."/>
            <person name="Liu H."/>
            <person name="Li P."/>
        </authorList>
    </citation>
    <scope>NUCLEOTIDE SEQUENCE [LARGE SCALE GENOMIC DNA]</scope>
    <source>
        <strain evidence="2">AG-1 IA</strain>
    </source>
</reference>
<proteinExistence type="predicted"/>
<dbReference type="EMBL" id="AFRT01002851">
    <property type="protein sequence ID" value="ELU37139.1"/>
    <property type="molecule type" value="Genomic_DNA"/>
</dbReference>
<evidence type="ECO:0000313" key="1">
    <source>
        <dbReference type="EMBL" id="ELU37139.1"/>
    </source>
</evidence>
<evidence type="ECO:0000313" key="2">
    <source>
        <dbReference type="Proteomes" id="UP000011668"/>
    </source>
</evidence>
<keyword evidence="2" id="KW-1185">Reference proteome</keyword>
<dbReference type="Proteomes" id="UP000011668">
    <property type="component" value="Unassembled WGS sequence"/>
</dbReference>
<organism evidence="1 2">
    <name type="scientific">Thanatephorus cucumeris (strain AG1-IA)</name>
    <name type="common">Rice sheath blight fungus</name>
    <name type="synonym">Rhizoctonia solani</name>
    <dbReference type="NCBI Taxonomy" id="983506"/>
    <lineage>
        <taxon>Eukaryota</taxon>
        <taxon>Fungi</taxon>
        <taxon>Dikarya</taxon>
        <taxon>Basidiomycota</taxon>
        <taxon>Agaricomycotina</taxon>
        <taxon>Agaricomycetes</taxon>
        <taxon>Cantharellales</taxon>
        <taxon>Ceratobasidiaceae</taxon>
        <taxon>Rhizoctonia</taxon>
        <taxon>Rhizoctonia solani AG-1</taxon>
    </lineage>
</organism>
<dbReference type="AlphaFoldDB" id="L8WLB7"/>
<sequence length="322" mass="35238">MKWQNLISIKIPKDNCKQVWIAGYFQLSWGLLASRTDKVGGKEVWGIKFDLQLGKLKCVVCNYNGVFTGHGPKVKPVLFWGTGKRVWYLIAKGGVTSSTVLVADKSWTFCDLTGACSESRDDRFMPCRLASDLLHRLASYTPSVAVTRAGLGCPPTSQTRGLGLVADTDEQAEDKCVSACKSVSVVLSVQQEVRIGYTEQQAPHHTPLEAVKSPGQGLAGIVVLALISCLMAPSSDVLAFREVLRTSRSLVILAGAGLSAASGTRSNSFKIRLDVLKRDLPITIRPSNVPWGWGIMEDICESEDLRMNEKQLKFRTLLIESH</sequence>
<accession>L8WLB7</accession>